<feature type="compositionally biased region" description="Basic and acidic residues" evidence="1">
    <location>
        <begin position="18"/>
        <end position="37"/>
    </location>
</feature>
<evidence type="ECO:0000313" key="3">
    <source>
        <dbReference type="Proteomes" id="UP001145094"/>
    </source>
</evidence>
<reference evidence="2" key="3">
    <citation type="journal article" date="2023" name="Int. J. Syst. Evol. Microbiol.">
        <title>Sellimonas catena sp. nov., isolated from human faeces.</title>
        <authorList>
            <person name="Hisatomi A."/>
            <person name="Ohkuma M."/>
            <person name="Sakamoto M."/>
        </authorList>
    </citation>
    <scope>NUCLEOTIDE SEQUENCE</scope>
    <source>
        <strain evidence="2">18CBH55</strain>
    </source>
</reference>
<evidence type="ECO:0000256" key="1">
    <source>
        <dbReference type="SAM" id="MobiDB-lite"/>
    </source>
</evidence>
<sequence>MQQSSIPGRMEAISMEEYLNRRKEMKEKEKRSQREDAGADFNPILFFQSGMK</sequence>
<reference evidence="2" key="1">
    <citation type="submission" date="2022-11" db="EMBL/GenBank/DDBJ databases">
        <title>Draft genome sequence of Sellimonas catena strain 18CBH55.</title>
        <authorList>
            <person name="Hisatomi A."/>
            <person name="Ohkuma M."/>
            <person name="Sakamoto M."/>
        </authorList>
    </citation>
    <scope>NUCLEOTIDE SEQUENCE</scope>
    <source>
        <strain evidence="2">18CBH55</strain>
    </source>
</reference>
<proteinExistence type="predicted"/>
<dbReference type="EMBL" id="BSCH01000044">
    <property type="protein sequence ID" value="GLG92163.1"/>
    <property type="molecule type" value="Genomic_DNA"/>
</dbReference>
<protein>
    <submittedName>
        <fullName evidence="2">Uncharacterized protein</fullName>
    </submittedName>
</protein>
<comment type="caution">
    <text evidence="2">The sequence shown here is derived from an EMBL/GenBank/DDBJ whole genome shotgun (WGS) entry which is preliminary data.</text>
</comment>
<name>A0A9W6CDJ1_9FIRM</name>
<reference evidence="2" key="2">
    <citation type="submission" date="2022-11" db="EMBL/GenBank/DDBJ databases">
        <title>Draft genome sequence of Sellimonas catena strain 18CBH55.</title>
        <authorList>
            <person name="Atsushi H."/>
            <person name="Moriya O."/>
            <person name="Mitsuo S."/>
        </authorList>
    </citation>
    <scope>NUCLEOTIDE SEQUENCE</scope>
    <source>
        <strain evidence="2">18CBH55</strain>
    </source>
</reference>
<dbReference type="RefSeq" id="WP_281846029.1">
    <property type="nucleotide sequence ID" value="NZ_BSCH01000044.1"/>
</dbReference>
<dbReference type="Proteomes" id="UP001145094">
    <property type="component" value="Unassembled WGS sequence"/>
</dbReference>
<evidence type="ECO:0000313" key="2">
    <source>
        <dbReference type="EMBL" id="GLG92163.1"/>
    </source>
</evidence>
<feature type="region of interest" description="Disordered" evidence="1">
    <location>
        <begin position="1"/>
        <end position="43"/>
    </location>
</feature>
<accession>A0A9W6CDJ1</accession>
<gene>
    <name evidence="2" type="ORF">Selli2_35910</name>
</gene>
<organism evidence="2 3">
    <name type="scientific">Sellimonas catena</name>
    <dbReference type="NCBI Taxonomy" id="2994035"/>
    <lineage>
        <taxon>Bacteria</taxon>
        <taxon>Bacillati</taxon>
        <taxon>Bacillota</taxon>
        <taxon>Clostridia</taxon>
        <taxon>Lachnospirales</taxon>
        <taxon>Lachnospiraceae</taxon>
        <taxon>Sellimonas</taxon>
    </lineage>
</organism>
<dbReference type="AlphaFoldDB" id="A0A9W6CDJ1"/>